<organism evidence="2 3">
    <name type="scientific">Strongylus vulgaris</name>
    <name type="common">Blood worm</name>
    <dbReference type="NCBI Taxonomy" id="40348"/>
    <lineage>
        <taxon>Eukaryota</taxon>
        <taxon>Metazoa</taxon>
        <taxon>Ecdysozoa</taxon>
        <taxon>Nematoda</taxon>
        <taxon>Chromadorea</taxon>
        <taxon>Rhabditida</taxon>
        <taxon>Rhabditina</taxon>
        <taxon>Rhabditomorpha</taxon>
        <taxon>Strongyloidea</taxon>
        <taxon>Strongylidae</taxon>
        <taxon>Strongylus</taxon>
    </lineage>
</organism>
<feature type="signal peptide" evidence="1">
    <location>
        <begin position="1"/>
        <end position="16"/>
    </location>
</feature>
<sequence>MLIWTLLLSKLIMVYSSIKDKLVVQDLEFSLKEKSMTISLLSRKNWLREGFLVTRLI</sequence>
<reference evidence="2 3" key="1">
    <citation type="submission" date="2018-11" db="EMBL/GenBank/DDBJ databases">
        <authorList>
            <consortium name="Pathogen Informatics"/>
        </authorList>
    </citation>
    <scope>NUCLEOTIDE SEQUENCE [LARGE SCALE GENOMIC DNA]</scope>
</reference>
<proteinExistence type="predicted"/>
<evidence type="ECO:0000313" key="3">
    <source>
        <dbReference type="Proteomes" id="UP000270094"/>
    </source>
</evidence>
<keyword evidence="1" id="KW-0732">Signal</keyword>
<dbReference type="EMBL" id="UYYB01024670">
    <property type="protein sequence ID" value="VDM72291.1"/>
    <property type="molecule type" value="Genomic_DNA"/>
</dbReference>
<feature type="chain" id="PRO_5018112203" evidence="1">
    <location>
        <begin position="17"/>
        <end position="57"/>
    </location>
</feature>
<name>A0A3P7IGG0_STRVU</name>
<keyword evidence="3" id="KW-1185">Reference proteome</keyword>
<evidence type="ECO:0000256" key="1">
    <source>
        <dbReference type="SAM" id="SignalP"/>
    </source>
</evidence>
<protein>
    <submittedName>
        <fullName evidence="2">Uncharacterized protein</fullName>
    </submittedName>
</protein>
<dbReference type="Proteomes" id="UP000270094">
    <property type="component" value="Unassembled WGS sequence"/>
</dbReference>
<gene>
    <name evidence="2" type="ORF">SVUK_LOCUS7289</name>
</gene>
<evidence type="ECO:0000313" key="2">
    <source>
        <dbReference type="EMBL" id="VDM72291.1"/>
    </source>
</evidence>
<accession>A0A3P7IGG0</accession>
<dbReference type="AlphaFoldDB" id="A0A3P7IGG0"/>